<feature type="coiled-coil region" evidence="7">
    <location>
        <begin position="441"/>
        <end position="468"/>
    </location>
</feature>
<dbReference type="Pfam" id="PF04108">
    <property type="entry name" value="ATG17_like"/>
    <property type="match status" value="1"/>
</dbReference>
<evidence type="ECO:0000256" key="1">
    <source>
        <dbReference type="ARBA" id="ARBA00006259"/>
    </source>
</evidence>
<evidence type="ECO:0000256" key="3">
    <source>
        <dbReference type="ARBA" id="ARBA00022490"/>
    </source>
</evidence>
<comment type="caution">
    <text evidence="10">The sequence shown here is derived from an EMBL/GenBank/DDBJ whole genome shotgun (WGS) entry which is preliminary data.</text>
</comment>
<dbReference type="PANTHER" id="PTHR28005:SF1">
    <property type="entry name" value="AUTOPHAGY-RELATED PROTEIN 17"/>
    <property type="match status" value="1"/>
</dbReference>
<protein>
    <recommendedName>
        <fullName evidence="2 6">Autophagy-related protein 17</fullName>
    </recommendedName>
</protein>
<keyword evidence="11" id="KW-1185">Reference proteome</keyword>
<evidence type="ECO:0000256" key="2">
    <source>
        <dbReference type="ARBA" id="ARBA00013806"/>
    </source>
</evidence>
<organism evidence="10 11">
    <name type="scientific">Boletus reticuloceps</name>
    <dbReference type="NCBI Taxonomy" id="495285"/>
    <lineage>
        <taxon>Eukaryota</taxon>
        <taxon>Fungi</taxon>
        <taxon>Dikarya</taxon>
        <taxon>Basidiomycota</taxon>
        <taxon>Agaricomycotina</taxon>
        <taxon>Agaricomycetes</taxon>
        <taxon>Agaricomycetidae</taxon>
        <taxon>Boletales</taxon>
        <taxon>Boletineae</taxon>
        <taxon>Boletaceae</taxon>
        <taxon>Boletoideae</taxon>
        <taxon>Boletus</taxon>
    </lineage>
</organism>
<comment type="function">
    <text evidence="6">Autophagy-specific protein that functions in response to autophagy-inducing signals as a scaffold to recruit other ATG proteins to organize preautophagosomal structure (PAS) formation. Modulates the timing and magnitude of the autophagy response, such as the size of the sequestering vesicles. Plays particularly a role in pexophagy and nucleophagy.</text>
</comment>
<dbReference type="GO" id="GO:0034045">
    <property type="term" value="C:phagophore assembly site membrane"/>
    <property type="evidence" value="ECO:0007669"/>
    <property type="project" value="UniProtKB-SubCell"/>
</dbReference>
<gene>
    <name evidence="10" type="ORF">JVT61DRAFT_4552</name>
</gene>
<evidence type="ECO:0000256" key="8">
    <source>
        <dbReference type="SAM" id="MobiDB-lite"/>
    </source>
</evidence>
<evidence type="ECO:0000313" key="10">
    <source>
        <dbReference type="EMBL" id="KAG6374508.1"/>
    </source>
</evidence>
<feature type="domain" description="Autophagy protein ATG17-like" evidence="9">
    <location>
        <begin position="62"/>
        <end position="475"/>
    </location>
</feature>
<evidence type="ECO:0000256" key="6">
    <source>
        <dbReference type="RuleBase" id="RU368080"/>
    </source>
</evidence>
<keyword evidence="4 6" id="KW-0072">Autophagy</keyword>
<evidence type="ECO:0000256" key="7">
    <source>
        <dbReference type="SAM" id="Coils"/>
    </source>
</evidence>
<dbReference type="PANTHER" id="PTHR28005">
    <property type="entry name" value="AUTOPHAGY-RELATED PROTEIN 17"/>
    <property type="match status" value="1"/>
</dbReference>
<comment type="similarity">
    <text evidence="1 6">Belongs to the ATG17 family.</text>
</comment>
<dbReference type="Proteomes" id="UP000683000">
    <property type="component" value="Unassembled WGS sequence"/>
</dbReference>
<keyword evidence="7" id="KW-0175">Coiled coil</keyword>
<feature type="region of interest" description="Disordered" evidence="8">
    <location>
        <begin position="1"/>
        <end position="20"/>
    </location>
</feature>
<comment type="subcellular location">
    <subcellularLocation>
        <location evidence="6">Cytoplasm</location>
    </subcellularLocation>
    <subcellularLocation>
        <location evidence="6">Preautophagosomal structure membrane</location>
        <topology evidence="6">Peripheral membrane protein</topology>
    </subcellularLocation>
</comment>
<dbReference type="GO" id="GO:0000422">
    <property type="term" value="P:autophagy of mitochondrion"/>
    <property type="evidence" value="ECO:0007669"/>
    <property type="project" value="TreeGrafter"/>
</dbReference>
<dbReference type="OrthoDB" id="1937984at2759"/>
<dbReference type="GO" id="GO:1990316">
    <property type="term" value="C:Atg1/ULK1 kinase complex"/>
    <property type="evidence" value="ECO:0007669"/>
    <property type="project" value="TreeGrafter"/>
</dbReference>
<dbReference type="GO" id="GO:0034727">
    <property type="term" value="P:piecemeal microautophagy of the nucleus"/>
    <property type="evidence" value="ECO:0007669"/>
    <property type="project" value="TreeGrafter"/>
</dbReference>
<dbReference type="EMBL" id="JAGFBS010000018">
    <property type="protein sequence ID" value="KAG6374508.1"/>
    <property type="molecule type" value="Genomic_DNA"/>
</dbReference>
<dbReference type="GO" id="GO:0000045">
    <property type="term" value="P:autophagosome assembly"/>
    <property type="evidence" value="ECO:0007669"/>
    <property type="project" value="TreeGrafter"/>
</dbReference>
<dbReference type="InterPro" id="IPR045326">
    <property type="entry name" value="ATG17-like_dom"/>
</dbReference>
<reference evidence="10" key="1">
    <citation type="submission" date="2021-03" db="EMBL/GenBank/DDBJ databases">
        <title>Evolutionary innovations through gain and loss of genes in the ectomycorrhizal Boletales.</title>
        <authorList>
            <person name="Wu G."/>
            <person name="Miyauchi S."/>
            <person name="Morin E."/>
            <person name="Yang Z.-L."/>
            <person name="Xu J."/>
            <person name="Martin F.M."/>
        </authorList>
    </citation>
    <scope>NUCLEOTIDE SEQUENCE</scope>
    <source>
        <strain evidence="10">BR01</strain>
    </source>
</reference>
<keyword evidence="3 6" id="KW-0963">Cytoplasm</keyword>
<evidence type="ECO:0000256" key="5">
    <source>
        <dbReference type="ARBA" id="ARBA00023136"/>
    </source>
</evidence>
<name>A0A8I3A8Z9_9AGAM</name>
<evidence type="ECO:0000259" key="9">
    <source>
        <dbReference type="Pfam" id="PF04108"/>
    </source>
</evidence>
<proteinExistence type="inferred from homology"/>
<keyword evidence="5" id="KW-0472">Membrane</keyword>
<dbReference type="GO" id="GO:0030295">
    <property type="term" value="F:protein kinase activator activity"/>
    <property type="evidence" value="ECO:0007669"/>
    <property type="project" value="TreeGrafter"/>
</dbReference>
<sequence length="539" mass="60021">MAETTEPQYQKGDRVEYRPVGGGNDNVAHSVGEVVDVLGSGADLRYSIKNDNTGKKTNYQALQHGEQLCSKANVLTNTSAQCAVDVLALDAKVKWISQAVIEQLKLAASVAKSIEYKRARLDKQTREWDAIRTERTSALDTVLESLGTQLVPPGFHQTSSDSSLFGSQHSLDKADGIIDPAQSPSATVRENVFEKKLATKHVDRSTWKTLRDFVDESAIEQVLDAVENDRSRLDVRVLSPLLFLFRLSPNWTCLESGLGDPHSHGFSIRNSLPVSNAPPIGSLLDAQERTTTGMARHLESLASHYDQMADALHDSETGIPHSEEEMQAMHRDTDELPAIMAELEEDAHSIQEAHEKLVLAKTAAQEQLDASRSTLDDLDELGDIMSDMLQKQQDVEADCENLLEALQQRLLVVEDLHHRFVQYQSSFHKLLIEIARRRQYRESAEKIVEGLMAQLDAMSSEERQMREDFNAEHGAHIPTDICLCIENPPTRWEVVPWAGDVPEVLPVVDADLLAQLTAFLFLLCLGEREVGGRGSDYAW</sequence>
<evidence type="ECO:0000256" key="4">
    <source>
        <dbReference type="ARBA" id="ARBA00023006"/>
    </source>
</evidence>
<dbReference type="GO" id="GO:0060090">
    <property type="term" value="F:molecular adaptor activity"/>
    <property type="evidence" value="ECO:0007669"/>
    <property type="project" value="TreeGrafter"/>
</dbReference>
<accession>A0A8I3A8Z9</accession>
<evidence type="ECO:0000313" key="11">
    <source>
        <dbReference type="Proteomes" id="UP000683000"/>
    </source>
</evidence>
<dbReference type="InterPro" id="IPR007240">
    <property type="entry name" value="Atg17"/>
</dbReference>
<feature type="coiled-coil region" evidence="7">
    <location>
        <begin position="340"/>
        <end position="409"/>
    </location>
</feature>
<dbReference type="AlphaFoldDB" id="A0A8I3A8Z9"/>